<dbReference type="EMBL" id="JAVFWL010000002">
    <property type="protein sequence ID" value="KAK6738313.1"/>
    <property type="molecule type" value="Genomic_DNA"/>
</dbReference>
<evidence type="ECO:0000313" key="2">
    <source>
        <dbReference type="Proteomes" id="UP001303046"/>
    </source>
</evidence>
<keyword evidence="2" id="KW-1185">Reference proteome</keyword>
<name>A0ABR1CIT2_NECAM</name>
<organism evidence="1 2">
    <name type="scientific">Necator americanus</name>
    <name type="common">Human hookworm</name>
    <dbReference type="NCBI Taxonomy" id="51031"/>
    <lineage>
        <taxon>Eukaryota</taxon>
        <taxon>Metazoa</taxon>
        <taxon>Ecdysozoa</taxon>
        <taxon>Nematoda</taxon>
        <taxon>Chromadorea</taxon>
        <taxon>Rhabditida</taxon>
        <taxon>Rhabditina</taxon>
        <taxon>Rhabditomorpha</taxon>
        <taxon>Strongyloidea</taxon>
        <taxon>Ancylostomatidae</taxon>
        <taxon>Bunostominae</taxon>
        <taxon>Necator</taxon>
    </lineage>
</organism>
<accession>A0ABR1CIT2</accession>
<protein>
    <submittedName>
        <fullName evidence="1">Uncharacterized protein</fullName>
    </submittedName>
</protein>
<reference evidence="1 2" key="1">
    <citation type="submission" date="2023-08" db="EMBL/GenBank/DDBJ databases">
        <title>A Necator americanus chromosomal reference genome.</title>
        <authorList>
            <person name="Ilik V."/>
            <person name="Petrzelkova K.J."/>
            <person name="Pardy F."/>
            <person name="Fuh T."/>
            <person name="Niatou-Singa F.S."/>
            <person name="Gouil Q."/>
            <person name="Baker L."/>
            <person name="Ritchie M.E."/>
            <person name="Jex A.R."/>
            <person name="Gazzola D."/>
            <person name="Li H."/>
            <person name="Toshio Fujiwara R."/>
            <person name="Zhan B."/>
            <person name="Aroian R.V."/>
            <person name="Pafco B."/>
            <person name="Schwarz E.M."/>
        </authorList>
    </citation>
    <scope>NUCLEOTIDE SEQUENCE [LARGE SCALE GENOMIC DNA]</scope>
    <source>
        <strain evidence="1 2">Aroian</strain>
        <tissue evidence="1">Whole animal</tissue>
    </source>
</reference>
<comment type="caution">
    <text evidence="1">The sequence shown here is derived from an EMBL/GenBank/DDBJ whole genome shotgun (WGS) entry which is preliminary data.</text>
</comment>
<gene>
    <name evidence="1" type="primary">Necator_chrII.g8225</name>
    <name evidence="1" type="ORF">RB195_020431</name>
</gene>
<proteinExistence type="predicted"/>
<dbReference type="Proteomes" id="UP001303046">
    <property type="component" value="Unassembled WGS sequence"/>
</dbReference>
<sequence>MTYIRVRIRRIPAWSTLGPHTLPPYYGKTTHMDGPGPPMNCSGFYRFFCHEKAKRSPAVSKFFYVGRRS</sequence>
<evidence type="ECO:0000313" key="1">
    <source>
        <dbReference type="EMBL" id="KAK6738313.1"/>
    </source>
</evidence>